<dbReference type="InterPro" id="IPR008271">
    <property type="entry name" value="Ser/Thr_kinase_AS"/>
</dbReference>
<dbReference type="Pfam" id="PF00069">
    <property type="entry name" value="Pkinase"/>
    <property type="match status" value="1"/>
</dbReference>
<dbReference type="InterPro" id="IPR017441">
    <property type="entry name" value="Protein_kinase_ATP_BS"/>
</dbReference>
<gene>
    <name evidence="8" type="ORF">CMC5_005390</name>
</gene>
<keyword evidence="4 5" id="KW-0067">ATP-binding</keyword>
<dbReference type="CDD" id="cd14014">
    <property type="entry name" value="STKc_PknB_like"/>
    <property type="match status" value="1"/>
</dbReference>
<dbReference type="STRING" id="52.CMC5_005390"/>
<evidence type="ECO:0000313" key="9">
    <source>
        <dbReference type="Proteomes" id="UP000067626"/>
    </source>
</evidence>
<feature type="compositionally biased region" description="Low complexity" evidence="6">
    <location>
        <begin position="387"/>
        <end position="401"/>
    </location>
</feature>
<feature type="compositionally biased region" description="Pro residues" evidence="6">
    <location>
        <begin position="338"/>
        <end position="348"/>
    </location>
</feature>
<keyword evidence="1" id="KW-0808">Transferase</keyword>
<evidence type="ECO:0000259" key="7">
    <source>
        <dbReference type="PROSITE" id="PS50011"/>
    </source>
</evidence>
<dbReference type="KEGG" id="ccro:CMC5_005390"/>
<sequence>MGQIISDKYRVRAVIGEGGMGSVFEAEHMHIGRLVAVKVLHPKEAEKKEAISRLEHEARIAGRIGHPNICEVYDIGRLPDGSPYLVMERLHGETLAQRIQNGGPLNPYEAADMMLQVLSALVAAHQRDVVHRDLKPENIFLSQRAGMLPLAKILDFGISKLVGVEDTAMDLTQPGMVMGTPYYMAPEQARGDRQIDHRVDLWATGVILYESLTGQRPFVARNYNALLVQILTAWHRPVHELNPSVPHRMAKLVDKALAKGREERFQSATEFLEGIRKFKRRLSSSIPAPRVTTRPDPKIRVHEIADENTDDGTIVFARVQDAREIVVAERDARGRPISPSPFENPSPRPQRSAPARPAPPAPSAPPVVPPPAPTFGSPPPLSHEQRSAAPPSSRAPASVPRVIEDPTTIPGDGPIIEEESTMVDPPNFQDDSVTMVRRDPISRRDRS</sequence>
<keyword evidence="2 5" id="KW-0547">Nucleotide-binding</keyword>
<feature type="domain" description="Protein kinase" evidence="7">
    <location>
        <begin position="9"/>
        <end position="279"/>
    </location>
</feature>
<keyword evidence="9" id="KW-1185">Reference proteome</keyword>
<feature type="region of interest" description="Disordered" evidence="6">
    <location>
        <begin position="329"/>
        <end position="447"/>
    </location>
</feature>
<dbReference type="PANTHER" id="PTHR43289">
    <property type="entry name" value="MITOGEN-ACTIVATED PROTEIN KINASE KINASE KINASE 20-RELATED"/>
    <property type="match status" value="1"/>
</dbReference>
<dbReference type="EMBL" id="CP012159">
    <property type="protein sequence ID" value="AKT36426.1"/>
    <property type="molecule type" value="Genomic_DNA"/>
</dbReference>
<dbReference type="SUPFAM" id="SSF56112">
    <property type="entry name" value="Protein kinase-like (PK-like)"/>
    <property type="match status" value="1"/>
</dbReference>
<dbReference type="SMART" id="SM00220">
    <property type="entry name" value="S_TKc"/>
    <property type="match status" value="1"/>
</dbReference>
<dbReference type="Gene3D" id="1.10.510.10">
    <property type="entry name" value="Transferase(Phosphotransferase) domain 1"/>
    <property type="match status" value="1"/>
</dbReference>
<dbReference type="GO" id="GO:0004674">
    <property type="term" value="F:protein serine/threonine kinase activity"/>
    <property type="evidence" value="ECO:0007669"/>
    <property type="project" value="TreeGrafter"/>
</dbReference>
<organism evidence="8 9">
    <name type="scientific">Chondromyces crocatus</name>
    <dbReference type="NCBI Taxonomy" id="52"/>
    <lineage>
        <taxon>Bacteria</taxon>
        <taxon>Pseudomonadati</taxon>
        <taxon>Myxococcota</taxon>
        <taxon>Polyangia</taxon>
        <taxon>Polyangiales</taxon>
        <taxon>Polyangiaceae</taxon>
        <taxon>Chondromyces</taxon>
    </lineage>
</organism>
<evidence type="ECO:0000313" key="8">
    <source>
        <dbReference type="EMBL" id="AKT36426.1"/>
    </source>
</evidence>
<name>A0A0K1E6B4_CHOCO</name>
<keyword evidence="3" id="KW-0418">Kinase</keyword>
<dbReference type="Gene3D" id="3.30.200.20">
    <property type="entry name" value="Phosphorylase Kinase, domain 1"/>
    <property type="match status" value="1"/>
</dbReference>
<dbReference type="InterPro" id="IPR011009">
    <property type="entry name" value="Kinase-like_dom_sf"/>
</dbReference>
<feature type="binding site" evidence="5">
    <location>
        <position position="38"/>
    </location>
    <ligand>
        <name>ATP</name>
        <dbReference type="ChEBI" id="CHEBI:30616"/>
    </ligand>
</feature>
<dbReference type="RefSeq" id="WP_050428945.1">
    <property type="nucleotide sequence ID" value="NZ_CP012159.1"/>
</dbReference>
<dbReference type="InterPro" id="IPR000719">
    <property type="entry name" value="Prot_kinase_dom"/>
</dbReference>
<evidence type="ECO:0000256" key="4">
    <source>
        <dbReference type="ARBA" id="ARBA00022840"/>
    </source>
</evidence>
<dbReference type="PANTHER" id="PTHR43289:SF6">
    <property type="entry name" value="SERINE_THREONINE-PROTEIN KINASE NEKL-3"/>
    <property type="match status" value="1"/>
</dbReference>
<feature type="compositionally biased region" description="Basic and acidic residues" evidence="6">
    <location>
        <begin position="436"/>
        <end position="447"/>
    </location>
</feature>
<dbReference type="Proteomes" id="UP000067626">
    <property type="component" value="Chromosome"/>
</dbReference>
<protein>
    <recommendedName>
        <fullName evidence="7">Protein kinase domain-containing protein</fullName>
    </recommendedName>
</protein>
<feature type="compositionally biased region" description="Pro residues" evidence="6">
    <location>
        <begin position="356"/>
        <end position="381"/>
    </location>
</feature>
<dbReference type="PROSITE" id="PS00107">
    <property type="entry name" value="PROTEIN_KINASE_ATP"/>
    <property type="match status" value="1"/>
</dbReference>
<dbReference type="AlphaFoldDB" id="A0A0K1E6B4"/>
<evidence type="ECO:0000256" key="2">
    <source>
        <dbReference type="ARBA" id="ARBA00022741"/>
    </source>
</evidence>
<evidence type="ECO:0000256" key="5">
    <source>
        <dbReference type="PROSITE-ProRule" id="PRU10141"/>
    </source>
</evidence>
<proteinExistence type="predicted"/>
<evidence type="ECO:0000256" key="1">
    <source>
        <dbReference type="ARBA" id="ARBA00022679"/>
    </source>
</evidence>
<evidence type="ECO:0000256" key="6">
    <source>
        <dbReference type="SAM" id="MobiDB-lite"/>
    </source>
</evidence>
<reference evidence="8 9" key="1">
    <citation type="submission" date="2015-07" db="EMBL/GenBank/DDBJ databases">
        <title>Genome analysis of myxobacterium Chondromyces crocatus Cm c5 reveals a high potential for natural compound synthesis and the genetic basis for the loss of fruiting body formation.</title>
        <authorList>
            <person name="Zaburannyi N."/>
            <person name="Bunk B."/>
            <person name="Maier J."/>
            <person name="Overmann J."/>
            <person name="Mueller R."/>
        </authorList>
    </citation>
    <scope>NUCLEOTIDE SEQUENCE [LARGE SCALE GENOMIC DNA]</scope>
    <source>
        <strain evidence="8 9">Cm c5</strain>
    </source>
</reference>
<dbReference type="PROSITE" id="PS00108">
    <property type="entry name" value="PROTEIN_KINASE_ST"/>
    <property type="match status" value="1"/>
</dbReference>
<dbReference type="GO" id="GO:0005524">
    <property type="term" value="F:ATP binding"/>
    <property type="evidence" value="ECO:0007669"/>
    <property type="project" value="UniProtKB-UniRule"/>
</dbReference>
<dbReference type="PROSITE" id="PS50011">
    <property type="entry name" value="PROTEIN_KINASE_DOM"/>
    <property type="match status" value="1"/>
</dbReference>
<evidence type="ECO:0000256" key="3">
    <source>
        <dbReference type="ARBA" id="ARBA00022777"/>
    </source>
</evidence>
<accession>A0A0K1E6B4</accession>